<accession>A0AAE3D3Z3</accession>
<dbReference type="SMART" id="SM00028">
    <property type="entry name" value="TPR"/>
    <property type="match status" value="7"/>
</dbReference>
<evidence type="ECO:0000256" key="1">
    <source>
        <dbReference type="PROSITE-ProRule" id="PRU00339"/>
    </source>
</evidence>
<dbReference type="InterPro" id="IPR018392">
    <property type="entry name" value="LysM"/>
</dbReference>
<dbReference type="PANTHER" id="PTHR12558">
    <property type="entry name" value="CELL DIVISION CYCLE 16,23,27"/>
    <property type="match status" value="1"/>
</dbReference>
<dbReference type="InterPro" id="IPR011990">
    <property type="entry name" value="TPR-like_helical_dom_sf"/>
</dbReference>
<reference evidence="5" key="1">
    <citation type="submission" date="2021-08" db="EMBL/GenBank/DDBJ databases">
        <title>Hoeflea bacterium WL0058 sp. nov., isolated from the sediment.</title>
        <authorList>
            <person name="Wang L."/>
            <person name="Zhang D."/>
        </authorList>
    </citation>
    <scope>NUCLEOTIDE SEQUENCE</scope>
    <source>
        <strain evidence="5">WL0058</strain>
    </source>
</reference>
<keyword evidence="1" id="KW-0802">TPR repeat</keyword>
<dbReference type="RefSeq" id="WP_220230935.1">
    <property type="nucleotide sequence ID" value="NZ_JAICBX010000005.1"/>
</dbReference>
<dbReference type="PROSITE" id="PS50293">
    <property type="entry name" value="TPR_REGION"/>
    <property type="match status" value="1"/>
</dbReference>
<organism evidence="5 6">
    <name type="scientific">Flavimaribacter sediminis</name>
    <dbReference type="NCBI Taxonomy" id="2865987"/>
    <lineage>
        <taxon>Bacteria</taxon>
        <taxon>Pseudomonadati</taxon>
        <taxon>Pseudomonadota</taxon>
        <taxon>Alphaproteobacteria</taxon>
        <taxon>Hyphomicrobiales</taxon>
        <taxon>Rhizobiaceae</taxon>
        <taxon>Flavimaribacter</taxon>
    </lineage>
</organism>
<dbReference type="SUPFAM" id="SSF48452">
    <property type="entry name" value="TPR-like"/>
    <property type="match status" value="2"/>
</dbReference>
<dbReference type="Pfam" id="PF01476">
    <property type="entry name" value="LysM"/>
    <property type="match status" value="1"/>
</dbReference>
<evidence type="ECO:0000256" key="2">
    <source>
        <dbReference type="SAM" id="MobiDB-lite"/>
    </source>
</evidence>
<dbReference type="Pfam" id="PF13414">
    <property type="entry name" value="TPR_11"/>
    <property type="match status" value="1"/>
</dbReference>
<feature type="repeat" description="TPR" evidence="1">
    <location>
        <begin position="490"/>
        <end position="523"/>
    </location>
</feature>
<sequence>MLQRKLKRLLGAVTIGAFIALPASALAQTSDADFDTTIANSYAGAVLAGQSAEADLDLDTAIDLYAKALSYEPDNIDIKQRLMLLLFKSGRFEEGVELAGELKTETDVASVAALALGVDAMRKREFGRAQTQFDAESAVDLERLLNGLLNAWAIYGEGDADKAISEVDSLSGPDWYDIFKTFHIASIHELNGDKDAARRLYTSLILDQQAARTAPDTFIRATMALAIMEARSGNKRAALDALASGSAFANGYMPLETLHDMIEADMPLAADIASPEQGAAAVLFTIGSALNREGAQDYVALYLNFARALDPDNASTLIILGDLAAKLEDIEGANAIYRAIPDNSVMHRVAQLQLGLNLADLGQVEEAKTYLNGLVAENPDDLRSYLALGSVLSEAKEYDEMAENYDKAVKAIGVLPNRSHWNIYFQRGIAYERIKEWDKAEPNFKRALELFPNQPQVMNYLGYSWVDMNINLDEGMALIRDAVRLRPNDGYIVDSLGWAYYRLGEYENAVEELERAAELQPGDPTINDHLGDAYWRAGRRNEARFQWERSLTMEPEPEEIPKIEAKLEKGLPDDPEAKPATANSDKTETQPETESDAPQKESMADPDTANQAAQYKVKPGQTLWNIAAEILGDGALYEQILQANPELDGRPDLIHPGQVINLP</sequence>
<dbReference type="Gene3D" id="1.25.40.10">
    <property type="entry name" value="Tetratricopeptide repeat domain"/>
    <property type="match status" value="2"/>
</dbReference>
<protein>
    <submittedName>
        <fullName evidence="5">Tetratricopeptide repeat protein</fullName>
    </submittedName>
</protein>
<gene>
    <name evidence="5" type="ORF">K1W69_23720</name>
</gene>
<feature type="region of interest" description="Disordered" evidence="2">
    <location>
        <begin position="569"/>
        <end position="609"/>
    </location>
</feature>
<dbReference type="Pfam" id="PF14559">
    <property type="entry name" value="TPR_19"/>
    <property type="match status" value="1"/>
</dbReference>
<dbReference type="EMBL" id="JAICBX010000005">
    <property type="protein sequence ID" value="MBW8640223.1"/>
    <property type="molecule type" value="Genomic_DNA"/>
</dbReference>
<dbReference type="Gene3D" id="3.10.350.10">
    <property type="entry name" value="LysM domain"/>
    <property type="match status" value="1"/>
</dbReference>
<comment type="caution">
    <text evidence="5">The sequence shown here is derived from an EMBL/GenBank/DDBJ whole genome shotgun (WGS) entry which is preliminary data.</text>
</comment>
<dbReference type="Pfam" id="PF13174">
    <property type="entry name" value="TPR_6"/>
    <property type="match status" value="1"/>
</dbReference>
<evidence type="ECO:0000256" key="3">
    <source>
        <dbReference type="SAM" id="SignalP"/>
    </source>
</evidence>
<dbReference type="SMART" id="SM00257">
    <property type="entry name" value="LysM"/>
    <property type="match status" value="1"/>
</dbReference>
<keyword evidence="6" id="KW-1185">Reference proteome</keyword>
<feature type="chain" id="PRO_5041980384" evidence="3">
    <location>
        <begin position="28"/>
        <end position="663"/>
    </location>
</feature>
<dbReference type="PROSITE" id="PS51782">
    <property type="entry name" value="LYSM"/>
    <property type="match status" value="1"/>
</dbReference>
<dbReference type="Proteomes" id="UP001196509">
    <property type="component" value="Unassembled WGS sequence"/>
</dbReference>
<dbReference type="AlphaFoldDB" id="A0AAE3D3Z3"/>
<dbReference type="InterPro" id="IPR019734">
    <property type="entry name" value="TPR_rpt"/>
</dbReference>
<dbReference type="InterPro" id="IPR036779">
    <property type="entry name" value="LysM_dom_sf"/>
</dbReference>
<proteinExistence type="predicted"/>
<keyword evidence="3" id="KW-0732">Signal</keyword>
<dbReference type="SUPFAM" id="SSF54106">
    <property type="entry name" value="LysM domain"/>
    <property type="match status" value="1"/>
</dbReference>
<feature type="domain" description="LysM" evidence="4">
    <location>
        <begin position="613"/>
        <end position="662"/>
    </location>
</feature>
<evidence type="ECO:0000313" key="5">
    <source>
        <dbReference type="EMBL" id="MBW8640223.1"/>
    </source>
</evidence>
<evidence type="ECO:0000259" key="4">
    <source>
        <dbReference type="PROSITE" id="PS51782"/>
    </source>
</evidence>
<name>A0AAE3D3Z3_9HYPH</name>
<dbReference type="CDD" id="cd00118">
    <property type="entry name" value="LysM"/>
    <property type="match status" value="1"/>
</dbReference>
<feature type="repeat" description="TPR" evidence="1">
    <location>
        <begin position="421"/>
        <end position="454"/>
    </location>
</feature>
<dbReference type="Pfam" id="PF13424">
    <property type="entry name" value="TPR_12"/>
    <property type="match status" value="1"/>
</dbReference>
<evidence type="ECO:0000313" key="6">
    <source>
        <dbReference type="Proteomes" id="UP001196509"/>
    </source>
</evidence>
<dbReference type="PROSITE" id="PS50005">
    <property type="entry name" value="TPR"/>
    <property type="match status" value="2"/>
</dbReference>
<feature type="signal peptide" evidence="3">
    <location>
        <begin position="1"/>
        <end position="27"/>
    </location>
</feature>
<dbReference type="PANTHER" id="PTHR12558:SF13">
    <property type="entry name" value="CELL DIVISION CYCLE PROTEIN 27 HOMOLOG"/>
    <property type="match status" value="1"/>
</dbReference>